<protein>
    <submittedName>
        <fullName evidence="2">DinB family protein</fullName>
    </submittedName>
</protein>
<dbReference type="InterPro" id="IPR034660">
    <property type="entry name" value="DinB/YfiT-like"/>
</dbReference>
<evidence type="ECO:0000259" key="1">
    <source>
        <dbReference type="Pfam" id="PF12867"/>
    </source>
</evidence>
<keyword evidence="3" id="KW-1185">Reference proteome</keyword>
<proteinExistence type="predicted"/>
<organism evidence="2 3">
    <name type="scientific">Aciduricibacillus chroicocephali</name>
    <dbReference type="NCBI Taxonomy" id="3054939"/>
    <lineage>
        <taxon>Bacteria</taxon>
        <taxon>Bacillati</taxon>
        <taxon>Bacillota</taxon>
        <taxon>Bacilli</taxon>
        <taxon>Bacillales</taxon>
        <taxon>Bacillaceae</taxon>
        <taxon>Aciduricibacillus</taxon>
    </lineage>
</organism>
<dbReference type="RefSeq" id="WP_348029249.1">
    <property type="nucleotide sequence ID" value="NZ_CP129113.1"/>
</dbReference>
<reference evidence="2" key="1">
    <citation type="submission" date="2023-06" db="EMBL/GenBank/DDBJ databases">
        <title>A Treasure from Seagulls: Isolation and Description of Aciduricobacillus qingdaonensis gen. nov., sp. nov., a Rare Obligately Uric Acid-utilizing Member in the Family Bacillaceae.</title>
        <authorList>
            <person name="Liu W."/>
            <person name="Wang B."/>
        </authorList>
    </citation>
    <scope>NUCLEOTIDE SEQUENCE</scope>
    <source>
        <strain evidence="2">44XB</strain>
    </source>
</reference>
<dbReference type="Proteomes" id="UP001180087">
    <property type="component" value="Chromosome"/>
</dbReference>
<dbReference type="Gene3D" id="1.20.120.450">
    <property type="entry name" value="dinb family like domain"/>
    <property type="match status" value="1"/>
</dbReference>
<dbReference type="Pfam" id="PF12867">
    <property type="entry name" value="DinB_2"/>
    <property type="match status" value="1"/>
</dbReference>
<evidence type="ECO:0000313" key="3">
    <source>
        <dbReference type="Proteomes" id="UP001180087"/>
    </source>
</evidence>
<dbReference type="InterPro" id="IPR024775">
    <property type="entry name" value="DinB-like"/>
</dbReference>
<gene>
    <name evidence="2" type="ORF">QR721_04415</name>
</gene>
<dbReference type="EMBL" id="CP129113">
    <property type="protein sequence ID" value="WLV25460.1"/>
    <property type="molecule type" value="Genomic_DNA"/>
</dbReference>
<accession>A0ABY9KXS6</accession>
<dbReference type="SUPFAM" id="SSF109854">
    <property type="entry name" value="DinB/YfiT-like putative metalloenzymes"/>
    <property type="match status" value="1"/>
</dbReference>
<feature type="domain" description="DinB-like" evidence="1">
    <location>
        <begin position="8"/>
        <end position="143"/>
    </location>
</feature>
<name>A0ABY9KXS6_9BACI</name>
<evidence type="ECO:0000313" key="2">
    <source>
        <dbReference type="EMBL" id="WLV25460.1"/>
    </source>
</evidence>
<sequence length="158" mass="18967">MLLQLEHFNLTRRVFTRLAKSLEEQQLDYQPKAMNNTLRWHLGHCIVIPEHYLFHFPNESENVPSYYYDMFAADTKPADWTQKPPSHEELISHIEKQTERINALDSDFFNKELQYELSFGRFKTYGDIFFFMIHHEAEHIGQMKVMLHDIDYEAKLAK</sequence>